<dbReference type="PROSITE" id="PS51257">
    <property type="entry name" value="PROKAR_LIPOPROTEIN"/>
    <property type="match status" value="1"/>
</dbReference>
<dbReference type="PROSITE" id="PS51007">
    <property type="entry name" value="CYTC"/>
    <property type="match status" value="2"/>
</dbReference>
<dbReference type="EMBL" id="BAABFN010000001">
    <property type="protein sequence ID" value="GAA4299804.1"/>
    <property type="molecule type" value="Genomic_DNA"/>
</dbReference>
<dbReference type="InterPro" id="IPR004852">
    <property type="entry name" value="Di-haem_cyt_c_peroxidsae"/>
</dbReference>
<evidence type="ECO:0000313" key="10">
    <source>
        <dbReference type="Proteomes" id="UP001501207"/>
    </source>
</evidence>
<evidence type="ECO:0000256" key="7">
    <source>
        <dbReference type="PROSITE-ProRule" id="PRU00433"/>
    </source>
</evidence>
<dbReference type="GO" id="GO:0004601">
    <property type="term" value="F:peroxidase activity"/>
    <property type="evidence" value="ECO:0007669"/>
    <property type="project" value="UniProtKB-KW"/>
</dbReference>
<keyword evidence="3 7" id="KW-0479">Metal-binding</keyword>
<dbReference type="InterPro" id="IPR036909">
    <property type="entry name" value="Cyt_c-like_dom_sf"/>
</dbReference>
<dbReference type="Gene3D" id="1.10.760.10">
    <property type="entry name" value="Cytochrome c-like domain"/>
    <property type="match status" value="2"/>
</dbReference>
<evidence type="ECO:0000256" key="1">
    <source>
        <dbReference type="ARBA" id="ARBA00004196"/>
    </source>
</evidence>
<keyword evidence="6 7" id="KW-0408">Iron</keyword>
<evidence type="ECO:0000256" key="6">
    <source>
        <dbReference type="ARBA" id="ARBA00023004"/>
    </source>
</evidence>
<evidence type="ECO:0000256" key="4">
    <source>
        <dbReference type="ARBA" id="ARBA00022729"/>
    </source>
</evidence>
<comment type="caution">
    <text evidence="9">The sequence shown here is derived from an EMBL/GenBank/DDBJ whole genome shotgun (WGS) entry which is preliminary data.</text>
</comment>
<reference evidence="10" key="1">
    <citation type="journal article" date="2019" name="Int. J. Syst. Evol. Microbiol.">
        <title>The Global Catalogue of Microorganisms (GCM) 10K type strain sequencing project: providing services to taxonomists for standard genome sequencing and annotation.</title>
        <authorList>
            <consortium name="The Broad Institute Genomics Platform"/>
            <consortium name="The Broad Institute Genome Sequencing Center for Infectious Disease"/>
            <person name="Wu L."/>
            <person name="Ma J."/>
        </authorList>
    </citation>
    <scope>NUCLEOTIDE SEQUENCE [LARGE SCALE GENOMIC DNA]</scope>
    <source>
        <strain evidence="10">JCM 17664</strain>
    </source>
</reference>
<sequence>MKNVRTIAVLCLSGAALLLFSCGQRREKNGQVIERHVLGQVNRFDTFIRDSLQPAIQNGRTGPAAVQRLFLRARLLYKRFEWAAEYFAGSTTLFVNGPPVQEVSVNGPLVQAFKPAGLQVIEGYLFPRYDTAGRSALLPLLQQLRSDCEAYRAYFTHIPIADWQIFDAAKAEMFRVLTLGITGFDNPLTLHSMDESAMALESLRAVLAFYTAPADTAGLLHRIGGAVAYLRQHPDFDAFDRAAFITRYGNPVSAGIVGLEQRLHIPRIRYNRLLRQETPTLFDSGAFNVNAYAPGPEYETTRQRIALGKKLFYDAALSGNGKRSCASCHQPDKAFTDGVVKNRDIDGQGFIRRNTPTLLNAALQPALFYDLRSPTLEAQVEDVMHNKTEMHGSLVRTAQRIRQDTAYRKLMEAAYPERRGTGVDTFEVMNALASYVRSLTRLNSRFDDYMRGDTLALSRREINGFNLFMGKAKCATCHYMPLFNGTLPPKYIYSDAEVIGVPADSSGTTLDADRGWYDVVGLDAFRHAFKTPTVRNAARTAPYMHNGVFSTLEEVMDFYNKGGGQGKGLRVDNQTLSPEALHLSDTETADIIAFMKSLDSR</sequence>
<dbReference type="InterPro" id="IPR009056">
    <property type="entry name" value="Cyt_c-like_dom"/>
</dbReference>
<protein>
    <submittedName>
        <fullName evidence="9">Cytochrome c peroxidase</fullName>
    </submittedName>
</protein>
<evidence type="ECO:0000313" key="9">
    <source>
        <dbReference type="EMBL" id="GAA4299804.1"/>
    </source>
</evidence>
<dbReference type="InterPro" id="IPR051395">
    <property type="entry name" value="Cytochrome_c_Peroxidase/MauG"/>
</dbReference>
<dbReference type="Gene3D" id="1.20.1420.20">
    <property type="entry name" value="M75 peptidase, HXXE motif"/>
    <property type="match status" value="1"/>
</dbReference>
<dbReference type="Proteomes" id="UP001501207">
    <property type="component" value="Unassembled WGS sequence"/>
</dbReference>
<gene>
    <name evidence="9" type="ORF">GCM10023143_00340</name>
</gene>
<feature type="domain" description="Cytochrome c" evidence="8">
    <location>
        <begin position="303"/>
        <end position="440"/>
    </location>
</feature>
<organism evidence="9 10">
    <name type="scientific">Compostibacter hankyongensis</name>
    <dbReference type="NCBI Taxonomy" id="1007089"/>
    <lineage>
        <taxon>Bacteria</taxon>
        <taxon>Pseudomonadati</taxon>
        <taxon>Bacteroidota</taxon>
        <taxon>Chitinophagia</taxon>
        <taxon>Chitinophagales</taxon>
        <taxon>Chitinophagaceae</taxon>
        <taxon>Compostibacter</taxon>
    </lineage>
</organism>
<evidence type="ECO:0000256" key="2">
    <source>
        <dbReference type="ARBA" id="ARBA00022617"/>
    </source>
</evidence>
<comment type="subcellular location">
    <subcellularLocation>
        <location evidence="1">Cell envelope</location>
    </subcellularLocation>
</comment>
<name>A0ABP8FBK4_9BACT</name>
<keyword evidence="4" id="KW-0732">Signal</keyword>
<keyword evidence="9" id="KW-0575">Peroxidase</keyword>
<dbReference type="SUPFAM" id="SSF46626">
    <property type="entry name" value="Cytochrome c"/>
    <property type="match status" value="2"/>
</dbReference>
<accession>A0ABP8FBK4</accession>
<dbReference type="PANTHER" id="PTHR30600:SF10">
    <property type="entry name" value="BLL6722 PROTEIN"/>
    <property type="match status" value="1"/>
</dbReference>
<dbReference type="PANTHER" id="PTHR30600">
    <property type="entry name" value="CYTOCHROME C PEROXIDASE-RELATED"/>
    <property type="match status" value="1"/>
</dbReference>
<evidence type="ECO:0000256" key="5">
    <source>
        <dbReference type="ARBA" id="ARBA00023002"/>
    </source>
</evidence>
<feature type="domain" description="Cytochrome c" evidence="8">
    <location>
        <begin position="459"/>
        <end position="599"/>
    </location>
</feature>
<evidence type="ECO:0000256" key="3">
    <source>
        <dbReference type="ARBA" id="ARBA00022723"/>
    </source>
</evidence>
<dbReference type="InterPro" id="IPR038352">
    <property type="entry name" value="Imelysin_sf"/>
</dbReference>
<keyword evidence="5" id="KW-0560">Oxidoreductase</keyword>
<dbReference type="Pfam" id="PF03150">
    <property type="entry name" value="CCP_MauG"/>
    <property type="match status" value="1"/>
</dbReference>
<dbReference type="RefSeq" id="WP_344973433.1">
    <property type="nucleotide sequence ID" value="NZ_BAABFN010000001.1"/>
</dbReference>
<proteinExistence type="predicted"/>
<keyword evidence="10" id="KW-1185">Reference proteome</keyword>
<evidence type="ECO:0000259" key="8">
    <source>
        <dbReference type="PROSITE" id="PS51007"/>
    </source>
</evidence>
<keyword evidence="2 7" id="KW-0349">Heme</keyword>